<evidence type="ECO:0000313" key="1">
    <source>
        <dbReference type="EMBL" id="GAH77812.1"/>
    </source>
</evidence>
<evidence type="ECO:0008006" key="2">
    <source>
        <dbReference type="Google" id="ProtNLM"/>
    </source>
</evidence>
<dbReference type="InterPro" id="IPR009014">
    <property type="entry name" value="Transketo_C/PFOR_II"/>
</dbReference>
<reference evidence="1" key="1">
    <citation type="journal article" date="2014" name="Front. Microbiol.">
        <title>High frequency of phylogenetically diverse reductive dehalogenase-homologous genes in deep subseafloor sedimentary metagenomes.</title>
        <authorList>
            <person name="Kawai M."/>
            <person name="Futagami T."/>
            <person name="Toyoda A."/>
            <person name="Takaki Y."/>
            <person name="Nishi S."/>
            <person name="Hori S."/>
            <person name="Arai W."/>
            <person name="Tsubouchi T."/>
            <person name="Morono Y."/>
            <person name="Uchiyama I."/>
            <person name="Ito T."/>
            <person name="Fujiyama A."/>
            <person name="Inagaki F."/>
            <person name="Takami H."/>
        </authorList>
    </citation>
    <scope>NUCLEOTIDE SEQUENCE</scope>
    <source>
        <strain evidence="1">Expedition CK06-06</strain>
    </source>
</reference>
<feature type="non-terminal residue" evidence="1">
    <location>
        <position position="1"/>
    </location>
</feature>
<dbReference type="Gene3D" id="3.40.50.920">
    <property type="match status" value="1"/>
</dbReference>
<gene>
    <name evidence="1" type="ORF">S03H2_60672</name>
</gene>
<accession>X1I7X4</accession>
<proteinExistence type="predicted"/>
<dbReference type="EMBL" id="BARU01039117">
    <property type="protein sequence ID" value="GAH77812.1"/>
    <property type="molecule type" value="Genomic_DNA"/>
</dbReference>
<organism evidence="1">
    <name type="scientific">marine sediment metagenome</name>
    <dbReference type="NCBI Taxonomy" id="412755"/>
    <lineage>
        <taxon>unclassified sequences</taxon>
        <taxon>metagenomes</taxon>
        <taxon>ecological metagenomes</taxon>
    </lineage>
</organism>
<name>X1I7X4_9ZZZZ</name>
<sequence length="65" mass="7032">GSSVIELLQKSGLGDIQVKSLGIPDEFVEQGTQAILRSKYGLDAKEIARQVLTLYQNLGAKVMGR</sequence>
<comment type="caution">
    <text evidence="1">The sequence shown here is derived from an EMBL/GenBank/DDBJ whole genome shotgun (WGS) entry which is preliminary data.</text>
</comment>
<dbReference type="AlphaFoldDB" id="X1I7X4"/>
<protein>
    <recommendedName>
        <fullName evidence="2">Transketolase C-terminal domain-containing protein</fullName>
    </recommendedName>
</protein>
<dbReference type="SUPFAM" id="SSF52922">
    <property type="entry name" value="TK C-terminal domain-like"/>
    <property type="match status" value="1"/>
</dbReference>